<dbReference type="Gene3D" id="3.30.450.40">
    <property type="match status" value="1"/>
</dbReference>
<dbReference type="InterPro" id="IPR003018">
    <property type="entry name" value="GAF"/>
</dbReference>
<evidence type="ECO:0000313" key="2">
    <source>
        <dbReference type="EMBL" id="PYE56420.1"/>
    </source>
</evidence>
<dbReference type="AlphaFoldDB" id="A0A318SAI2"/>
<dbReference type="Pfam" id="PF08448">
    <property type="entry name" value="PAS_4"/>
    <property type="match status" value="2"/>
</dbReference>
<dbReference type="SMART" id="SM00065">
    <property type="entry name" value="GAF"/>
    <property type="match status" value="1"/>
</dbReference>
<comment type="caution">
    <text evidence="2">The sequence shown here is derived from an EMBL/GenBank/DDBJ whole genome shotgun (WGS) entry which is preliminary data.</text>
</comment>
<dbReference type="Pfam" id="PF13185">
    <property type="entry name" value="GAF_2"/>
    <property type="match status" value="1"/>
</dbReference>
<gene>
    <name evidence="2" type="ORF">DES52_101224</name>
</gene>
<dbReference type="InterPro" id="IPR029016">
    <property type="entry name" value="GAF-like_dom_sf"/>
</dbReference>
<dbReference type="SUPFAM" id="SSF55781">
    <property type="entry name" value="GAF domain-like"/>
    <property type="match status" value="1"/>
</dbReference>
<dbReference type="InterPro" id="IPR052155">
    <property type="entry name" value="Biofilm_reg_signaling"/>
</dbReference>
<proteinExistence type="predicted"/>
<dbReference type="Gene3D" id="3.30.450.20">
    <property type="entry name" value="PAS domain"/>
    <property type="match status" value="2"/>
</dbReference>
<dbReference type="SUPFAM" id="SSF55785">
    <property type="entry name" value="PYP-like sensor domain (PAS domain)"/>
    <property type="match status" value="2"/>
</dbReference>
<dbReference type="CDD" id="cd00130">
    <property type="entry name" value="PAS"/>
    <property type="match status" value="1"/>
</dbReference>
<dbReference type="SMART" id="SM00091">
    <property type="entry name" value="PAS"/>
    <property type="match status" value="2"/>
</dbReference>
<dbReference type="InterPro" id="IPR000014">
    <property type="entry name" value="PAS"/>
</dbReference>
<evidence type="ECO:0000259" key="1">
    <source>
        <dbReference type="PROSITE" id="PS50112"/>
    </source>
</evidence>
<organism evidence="2 3">
    <name type="scientific">Deinococcus yavapaiensis KR-236</name>
    <dbReference type="NCBI Taxonomy" id="694435"/>
    <lineage>
        <taxon>Bacteria</taxon>
        <taxon>Thermotogati</taxon>
        <taxon>Deinococcota</taxon>
        <taxon>Deinococci</taxon>
        <taxon>Deinococcales</taxon>
        <taxon>Deinococcaceae</taxon>
        <taxon>Deinococcus</taxon>
    </lineage>
</organism>
<accession>A0A318SAI2</accession>
<dbReference type="PANTHER" id="PTHR44757">
    <property type="entry name" value="DIGUANYLATE CYCLASE DGCP"/>
    <property type="match status" value="1"/>
</dbReference>
<dbReference type="PANTHER" id="PTHR44757:SF2">
    <property type="entry name" value="BIOFILM ARCHITECTURE MAINTENANCE PROTEIN MBAA"/>
    <property type="match status" value="1"/>
</dbReference>
<reference evidence="2 3" key="1">
    <citation type="submission" date="2018-06" db="EMBL/GenBank/DDBJ databases">
        <title>Genomic Encyclopedia of Type Strains, Phase IV (KMG-IV): sequencing the most valuable type-strain genomes for metagenomic binning, comparative biology and taxonomic classification.</title>
        <authorList>
            <person name="Goeker M."/>
        </authorList>
    </citation>
    <scope>NUCLEOTIDE SEQUENCE [LARGE SCALE GENOMIC DNA]</scope>
    <source>
        <strain evidence="2 3">DSM 18048</strain>
    </source>
</reference>
<sequence length="436" mass="46504">MMFLVSPSDPANVRPDPHLRALLDSVRDGVAFFTPDLRYASLNAAHATANGLNVADHIGRAIGELLPSLARPLERALQRVLDSGQAHAARVTGETPARPGVVRTWQVTLTPVHSDSNVLVGVCAVFEESGEQGAVGVPASRGSVPALAAQLYGVVIGLTGAQTVQEVVRVILTQGFPVTGAFVGGVAQIEPDGQHLRVLGTIGYDDATVNAWPLVPLDLQIPSSTAVRERTPLFLTPTDLQQSFPELAATPLYANQARVVLPLVVGDRVVGTLDFGFGPRGPFSMQERESLMALADACAHVLANVQRLERDRDAQQELGRTSAILNTMYEHAPVGFVLIDAKMQVLRVNPAFARMAGKPADQLVGRKVTRELPEWPQLALAVGQVRETKEILKGLVLRRASQDAEVQFLASCYPVLTSSEGLIGVGCVLSETPPSS</sequence>
<dbReference type="PROSITE" id="PS50112">
    <property type="entry name" value="PAS"/>
    <property type="match status" value="1"/>
</dbReference>
<protein>
    <submittedName>
        <fullName evidence="2">PAS domain S-box-containing protein</fullName>
    </submittedName>
</protein>
<dbReference type="InterPro" id="IPR013656">
    <property type="entry name" value="PAS_4"/>
</dbReference>
<dbReference type="Proteomes" id="UP000248326">
    <property type="component" value="Unassembled WGS sequence"/>
</dbReference>
<name>A0A318SAI2_9DEIO</name>
<dbReference type="InterPro" id="IPR035965">
    <property type="entry name" value="PAS-like_dom_sf"/>
</dbReference>
<dbReference type="EMBL" id="QJSX01000001">
    <property type="protein sequence ID" value="PYE56420.1"/>
    <property type="molecule type" value="Genomic_DNA"/>
</dbReference>
<keyword evidence="3" id="KW-1185">Reference proteome</keyword>
<feature type="domain" description="PAS" evidence="1">
    <location>
        <begin position="321"/>
        <end position="372"/>
    </location>
</feature>
<evidence type="ECO:0000313" key="3">
    <source>
        <dbReference type="Proteomes" id="UP000248326"/>
    </source>
</evidence>
<dbReference type="NCBIfam" id="TIGR00229">
    <property type="entry name" value="sensory_box"/>
    <property type="match status" value="1"/>
</dbReference>